<evidence type="ECO:0000256" key="3">
    <source>
        <dbReference type="ARBA" id="ARBA00022748"/>
    </source>
</evidence>
<organism evidence="7 8">
    <name type="scientific">Halodesulfovibrio aestuarii</name>
    <dbReference type="NCBI Taxonomy" id="126333"/>
    <lineage>
        <taxon>Bacteria</taxon>
        <taxon>Pseudomonadati</taxon>
        <taxon>Thermodesulfobacteriota</taxon>
        <taxon>Desulfovibrionia</taxon>
        <taxon>Desulfovibrionales</taxon>
        <taxon>Desulfovibrionaceae</taxon>
        <taxon>Halodesulfovibrio</taxon>
    </lineage>
</organism>
<dbReference type="InterPro" id="IPR004329">
    <property type="entry name" value="CcmE"/>
</dbReference>
<keyword evidence="4 5" id="KW-0472">Membrane</keyword>
<keyword evidence="5" id="KW-1133">Transmembrane helix</keyword>
<reference evidence="7 8" key="1">
    <citation type="submission" date="2016-11" db="EMBL/GenBank/DDBJ databases">
        <authorList>
            <person name="Varghese N."/>
            <person name="Submissions S."/>
        </authorList>
    </citation>
    <scope>NUCLEOTIDE SEQUENCE [LARGE SCALE GENOMIC DNA]</scope>
    <source>
        <strain evidence="7 8">DSM 17919</strain>
    </source>
</reference>
<keyword evidence="2" id="KW-0479">Metal-binding</keyword>
<evidence type="ECO:0000313" key="8">
    <source>
        <dbReference type="Proteomes" id="UP000184001"/>
    </source>
</evidence>
<keyword evidence="5" id="KW-0812">Transmembrane</keyword>
<proteinExistence type="predicted"/>
<dbReference type="Pfam" id="PF03100">
    <property type="entry name" value="CcmE"/>
    <property type="match status" value="1"/>
</dbReference>
<dbReference type="Proteomes" id="UP000184001">
    <property type="component" value="Unassembled WGS sequence"/>
</dbReference>
<dbReference type="GO" id="GO:0020037">
    <property type="term" value="F:heme binding"/>
    <property type="evidence" value="ECO:0007669"/>
    <property type="project" value="InterPro"/>
</dbReference>
<dbReference type="Gene3D" id="2.40.50.140">
    <property type="entry name" value="Nucleic acid-binding proteins"/>
    <property type="match status" value="1"/>
</dbReference>
<name>A0A8G2CBP1_9BACT</name>
<comment type="subcellular location">
    <subcellularLocation>
        <location evidence="1">Membrane</location>
    </subcellularLocation>
</comment>
<evidence type="ECO:0000313" key="6">
    <source>
        <dbReference type="EMBL" id="MEZ6854424.1"/>
    </source>
</evidence>
<evidence type="ECO:0000256" key="4">
    <source>
        <dbReference type="ARBA" id="ARBA00023136"/>
    </source>
</evidence>
<reference evidence="6 9" key="2">
    <citation type="submission" date="2024-07" db="EMBL/GenBank/DDBJ databases">
        <title>Active virus-host system and metabolic interactions in a Lokiarchaeon culture.</title>
        <authorList>
            <person name="Ponce Toledo R.I."/>
            <person name="Rodrigues Oliveira T."/>
            <person name="Schleper C."/>
        </authorList>
    </citation>
    <scope>NUCLEOTIDE SEQUENCE [LARGE SCALE GENOMIC DNA]</scope>
    <source>
        <strain evidence="6 9">B35</strain>
    </source>
</reference>
<dbReference type="InterPro" id="IPR036127">
    <property type="entry name" value="CcmE-like_sf"/>
</dbReference>
<evidence type="ECO:0000313" key="9">
    <source>
        <dbReference type="Proteomes" id="UP001568358"/>
    </source>
</evidence>
<evidence type="ECO:0000256" key="5">
    <source>
        <dbReference type="SAM" id="Phobius"/>
    </source>
</evidence>
<keyword evidence="3" id="KW-0201">Cytochrome c-type biogenesis</keyword>
<dbReference type="RefSeq" id="WP_019999430.1">
    <property type="nucleotide sequence ID" value="NZ_CP192217.1"/>
</dbReference>
<evidence type="ECO:0000256" key="1">
    <source>
        <dbReference type="ARBA" id="ARBA00004370"/>
    </source>
</evidence>
<dbReference type="GO" id="GO:0005886">
    <property type="term" value="C:plasma membrane"/>
    <property type="evidence" value="ECO:0007669"/>
    <property type="project" value="InterPro"/>
</dbReference>
<accession>A0A8G2CBP1</accession>
<sequence length="137" mass="14897">MAKKNGKSVYIAALLLFLGGVGYLLFSGFSQNSVYFLEVSEALAMTPDQLGSARLFGTVKAGKIERHEEGLGVTFILEDAKDKKLVLPVVYDGAVPDTFKAGAEVIVEGNIDDATKAFQARTLMTKCPSKYEKKNRE</sequence>
<dbReference type="SUPFAM" id="SSF82093">
    <property type="entry name" value="Heme chaperone CcmE"/>
    <property type="match status" value="1"/>
</dbReference>
<keyword evidence="9" id="KW-1185">Reference proteome</keyword>
<evidence type="ECO:0000313" key="7">
    <source>
        <dbReference type="EMBL" id="SHJ61090.1"/>
    </source>
</evidence>
<feature type="transmembrane region" description="Helical" evidence="5">
    <location>
        <begin position="9"/>
        <end position="29"/>
    </location>
</feature>
<keyword evidence="2" id="KW-0408">Iron</keyword>
<dbReference type="EMBL" id="FQZR01000008">
    <property type="protein sequence ID" value="SHJ61090.1"/>
    <property type="molecule type" value="Genomic_DNA"/>
</dbReference>
<dbReference type="GO" id="GO:0017004">
    <property type="term" value="P:cytochrome complex assembly"/>
    <property type="evidence" value="ECO:0007669"/>
    <property type="project" value="UniProtKB-KW"/>
</dbReference>
<evidence type="ECO:0000256" key="2">
    <source>
        <dbReference type="ARBA" id="ARBA00022617"/>
    </source>
</evidence>
<keyword evidence="2" id="KW-0349">Heme</keyword>
<dbReference type="AlphaFoldDB" id="A0A8G2CBP1"/>
<dbReference type="GO" id="GO:0017003">
    <property type="term" value="P:protein-heme linkage"/>
    <property type="evidence" value="ECO:0007669"/>
    <property type="project" value="InterPro"/>
</dbReference>
<dbReference type="EMBL" id="JBFSOO010000010">
    <property type="protein sequence ID" value="MEZ6854424.1"/>
    <property type="molecule type" value="Genomic_DNA"/>
</dbReference>
<comment type="caution">
    <text evidence="7">The sequence shown here is derived from an EMBL/GenBank/DDBJ whole genome shotgun (WGS) entry which is preliminary data.</text>
</comment>
<protein>
    <submittedName>
        <fullName evidence="6">Cytochrome c maturation protein CcmE</fullName>
    </submittedName>
    <submittedName>
        <fullName evidence="7">Cytochrome c-type biogenesis protein CcmE</fullName>
    </submittedName>
</protein>
<dbReference type="Proteomes" id="UP001568358">
    <property type="component" value="Unassembled WGS sequence"/>
</dbReference>
<gene>
    <name evidence="6" type="ORF">AB2Z07_12945</name>
    <name evidence="7" type="ORF">SAMN05660830_02830</name>
</gene>
<dbReference type="InterPro" id="IPR012340">
    <property type="entry name" value="NA-bd_OB-fold"/>
</dbReference>